<gene>
    <name evidence="2" type="ORF">EAE32_06520</name>
</gene>
<dbReference type="EMBL" id="RDEX01000001">
    <property type="protein sequence ID" value="RLY94788.1"/>
    <property type="molecule type" value="Genomic_DNA"/>
</dbReference>
<comment type="caution">
    <text evidence="2">The sequence shown here is derived from an EMBL/GenBank/DDBJ whole genome shotgun (WGS) entry which is preliminary data.</text>
</comment>
<organism evidence="2 3">
    <name type="scientific">Kocuria tytonicola</name>
    <dbReference type="NCBI Taxonomy" id="2055946"/>
    <lineage>
        <taxon>Bacteria</taxon>
        <taxon>Bacillati</taxon>
        <taxon>Actinomycetota</taxon>
        <taxon>Actinomycetes</taxon>
        <taxon>Micrococcales</taxon>
        <taxon>Micrococcaceae</taxon>
        <taxon>Kocuria</taxon>
    </lineage>
</organism>
<evidence type="ECO:0000313" key="2">
    <source>
        <dbReference type="EMBL" id="RLY94788.1"/>
    </source>
</evidence>
<accession>A0A3L9L8V2</accession>
<dbReference type="Pfam" id="PF04860">
    <property type="entry name" value="Phage_portal"/>
    <property type="match status" value="1"/>
</dbReference>
<keyword evidence="3" id="KW-1185">Reference proteome</keyword>
<evidence type="ECO:0000256" key="1">
    <source>
        <dbReference type="SAM" id="MobiDB-lite"/>
    </source>
</evidence>
<dbReference type="Proteomes" id="UP000277871">
    <property type="component" value="Unassembled WGS sequence"/>
</dbReference>
<proteinExistence type="predicted"/>
<dbReference type="AlphaFoldDB" id="A0A3L9L8V2"/>
<dbReference type="RefSeq" id="WP_121864524.1">
    <property type="nucleotide sequence ID" value="NZ_RDEX01000001.1"/>
</dbReference>
<protein>
    <submittedName>
        <fullName evidence="2">Phage portal protein</fullName>
    </submittedName>
</protein>
<feature type="region of interest" description="Disordered" evidence="1">
    <location>
        <begin position="609"/>
        <end position="636"/>
    </location>
</feature>
<evidence type="ECO:0000313" key="3">
    <source>
        <dbReference type="Proteomes" id="UP000277871"/>
    </source>
</evidence>
<feature type="compositionally biased region" description="Polar residues" evidence="1">
    <location>
        <begin position="618"/>
        <end position="627"/>
    </location>
</feature>
<reference evidence="2 3" key="1">
    <citation type="submission" date="2018-10" db="EMBL/GenBank/DDBJ databases">
        <title>Kocuria tytonicola, new bacteria from the preen glands of American barn owls (Tyto furcata).</title>
        <authorList>
            <person name="Braun M.S."/>
            <person name="Wang E."/>
            <person name="Zimmermann S."/>
            <person name="Boutin S."/>
            <person name="Wagner H."/>
            <person name="Wink M."/>
        </authorList>
    </citation>
    <scope>NUCLEOTIDE SEQUENCE [LARGE SCALE GENOMIC DNA]</scope>
    <source>
        <strain evidence="2 3">473</strain>
    </source>
</reference>
<name>A0A3L9L8V2_9MICC</name>
<dbReference type="InterPro" id="IPR006944">
    <property type="entry name" value="Phage/GTA_portal"/>
</dbReference>
<sequence>MGYGIRDGDIISTDNEKFGALVHSVPVTNYEGSSFSPAAMWADQPQIRTVVDFITNSIALVPFDVYERMEDGGRRKARGHAVQEALKAPGFRMGQRRWVQQLQHDMLLYGRWAFTTYPREDGGLEFIIIPAHMFSIAVDGLGRYTDLVLYLGDGRKVTRPLTDVTFDLNVQVWKAGTRTGSTPVSTLDGLARETEALNEYRSELFRNSAMVPAVIERPHEAGKWSDEAWGRFRKQFSTYRPGGGSAGGVPILEDGMTYKPVDTVNPKDLEYVQVRQLTLMEAAQALHIPPELVGAKEGTHSNIVALREQLYVDVLGADIGFFEDALNAGLRDHLGANYYIEANVDARLRATFTERVKAYQSAGGGPWLTRAEIRARENLEYLEGTDELIVPMNVTSGGLASPNDTGQTNEEGGDPYKAARMVVRPKALELTPTRTATVVARQKFESDVAAKGEQLRERWLKRLGVSGEKAQRGAKVAYGDSIAKVIGGEIKLPTIDPEDVVSDVAEMTKWTFPRMQQVMATASKDQLKELGIANWENWSMNTQENWCYRASQNWSEHLILTQYRDVVNQAVADDPSSWREALLEKLGEKSKLTNAAQTIGTELESVGRNDAARAAGATTKTWRTTSKAPRPSHATLNGQTVPIDGYFLNGLRWPGDHSGRGPETANCRCVLVYGGIPEQDTE</sequence>